<dbReference type="GeneID" id="20344292"/>
<dbReference type="PANTHER" id="PTHR23359">
    <property type="entry name" value="NUCLEOTIDE KINASE"/>
    <property type="match status" value="1"/>
</dbReference>
<keyword evidence="1 4" id="KW-0808">Transferase</keyword>
<dbReference type="GO" id="GO:0005524">
    <property type="term" value="F:ATP binding"/>
    <property type="evidence" value="ECO:0007669"/>
    <property type="project" value="InterPro"/>
</dbReference>
<dbReference type="GO" id="GO:0006139">
    <property type="term" value="P:nucleobase-containing compound metabolic process"/>
    <property type="evidence" value="ECO:0007669"/>
    <property type="project" value="InterPro"/>
</dbReference>
<reference evidence="6" key="5">
    <citation type="submission" date="2018-04" db="UniProtKB">
        <authorList>
            <consortium name="EnsemblFungi"/>
        </authorList>
    </citation>
    <scope>IDENTIFICATION</scope>
    <source>
        <strain evidence="6">R3-111a-1</strain>
    </source>
</reference>
<evidence type="ECO:0000256" key="2">
    <source>
        <dbReference type="ARBA" id="ARBA00022741"/>
    </source>
</evidence>
<dbReference type="SUPFAM" id="SSF52540">
    <property type="entry name" value="P-loop containing nucleoside triphosphate hydrolases"/>
    <property type="match status" value="1"/>
</dbReference>
<dbReference type="InterPro" id="IPR027417">
    <property type="entry name" value="P-loop_NTPase"/>
</dbReference>
<gene>
    <name evidence="6" type="primary">20344292</name>
    <name evidence="5" type="ORF">GGTG_03834</name>
</gene>
<reference evidence="5" key="3">
    <citation type="submission" date="2010-09" db="EMBL/GenBank/DDBJ databases">
        <title>Annotation of Gaeumannomyces graminis var. tritici R3-111a-1.</title>
        <authorList>
            <consortium name="The Broad Institute Genome Sequencing Platform"/>
            <person name="Ma L.-J."/>
            <person name="Dead R."/>
            <person name="Young S.K."/>
            <person name="Zeng Q."/>
            <person name="Gargeya S."/>
            <person name="Fitzgerald M."/>
            <person name="Haas B."/>
            <person name="Abouelleil A."/>
            <person name="Alvarado L."/>
            <person name="Arachchi H.M."/>
            <person name="Berlin A."/>
            <person name="Brown A."/>
            <person name="Chapman S.B."/>
            <person name="Chen Z."/>
            <person name="Dunbar C."/>
            <person name="Freedman E."/>
            <person name="Gearin G."/>
            <person name="Gellesch M."/>
            <person name="Goldberg J."/>
            <person name="Griggs A."/>
            <person name="Gujja S."/>
            <person name="Heiman D."/>
            <person name="Howarth C."/>
            <person name="Larson L."/>
            <person name="Lui A."/>
            <person name="MacDonald P.J.P."/>
            <person name="Mehta T."/>
            <person name="Montmayeur A."/>
            <person name="Murphy C."/>
            <person name="Neiman D."/>
            <person name="Pearson M."/>
            <person name="Priest M."/>
            <person name="Roberts A."/>
            <person name="Saif S."/>
            <person name="Shea T."/>
            <person name="Shenoy N."/>
            <person name="Sisk P."/>
            <person name="Stolte C."/>
            <person name="Sykes S."/>
            <person name="Yandava C."/>
            <person name="Wortman J."/>
            <person name="Nusbaum C."/>
            <person name="Birren B."/>
        </authorList>
    </citation>
    <scope>NUCLEOTIDE SEQUENCE</scope>
    <source>
        <strain evidence="5">R3-111a-1</strain>
    </source>
</reference>
<dbReference type="AlphaFoldDB" id="J3NRD0"/>
<dbReference type="VEuPathDB" id="FungiDB:GGTG_03834"/>
<dbReference type="eggNOG" id="KOG3079">
    <property type="taxonomic scope" value="Eukaryota"/>
</dbReference>
<evidence type="ECO:0000313" key="6">
    <source>
        <dbReference type="EnsemblFungi" id="EJT78736"/>
    </source>
</evidence>
<comment type="similarity">
    <text evidence="4">Belongs to the adenylate kinase family.</text>
</comment>
<dbReference type="OrthoDB" id="442176at2759"/>
<evidence type="ECO:0000256" key="3">
    <source>
        <dbReference type="ARBA" id="ARBA00022777"/>
    </source>
</evidence>
<evidence type="ECO:0008006" key="8">
    <source>
        <dbReference type="Google" id="ProtNLM"/>
    </source>
</evidence>
<dbReference type="InterPro" id="IPR000850">
    <property type="entry name" value="Adenylat/UMP-CMP_kin"/>
</dbReference>
<reference evidence="5" key="2">
    <citation type="submission" date="2010-07" db="EMBL/GenBank/DDBJ databases">
        <authorList>
            <consortium name="The Broad Institute Genome Sequencing Platform"/>
            <consortium name="Broad Institute Genome Sequencing Center for Infectious Disease"/>
            <person name="Ma L.-J."/>
            <person name="Dead R."/>
            <person name="Young S."/>
            <person name="Zeng Q."/>
            <person name="Koehrsen M."/>
            <person name="Alvarado L."/>
            <person name="Berlin A."/>
            <person name="Chapman S.B."/>
            <person name="Chen Z."/>
            <person name="Freedman E."/>
            <person name="Gellesch M."/>
            <person name="Goldberg J."/>
            <person name="Griggs A."/>
            <person name="Gujja S."/>
            <person name="Heilman E.R."/>
            <person name="Heiman D."/>
            <person name="Hepburn T."/>
            <person name="Howarth C."/>
            <person name="Jen D."/>
            <person name="Larson L."/>
            <person name="Mehta T."/>
            <person name="Neiman D."/>
            <person name="Pearson M."/>
            <person name="Roberts A."/>
            <person name="Saif S."/>
            <person name="Shea T."/>
            <person name="Shenoy N."/>
            <person name="Sisk P."/>
            <person name="Stolte C."/>
            <person name="Sykes S."/>
            <person name="Walk T."/>
            <person name="White J."/>
            <person name="Yandava C."/>
            <person name="Haas B."/>
            <person name="Nusbaum C."/>
            <person name="Birren B."/>
        </authorList>
    </citation>
    <scope>NUCLEOTIDE SEQUENCE</scope>
    <source>
        <strain evidence="5">R3-111a-1</strain>
    </source>
</reference>
<dbReference type="HAMAP" id="MF_00235">
    <property type="entry name" value="Adenylate_kinase_Adk"/>
    <property type="match status" value="1"/>
</dbReference>
<dbReference type="RefSeq" id="XP_009219881.1">
    <property type="nucleotide sequence ID" value="XM_009221617.1"/>
</dbReference>
<keyword evidence="7" id="KW-1185">Reference proteome</keyword>
<protein>
    <recommendedName>
        <fullName evidence="8">Adenylate kinase</fullName>
    </recommendedName>
</protein>
<dbReference type="Proteomes" id="UP000006039">
    <property type="component" value="Unassembled WGS sequence"/>
</dbReference>
<dbReference type="Pfam" id="PF00406">
    <property type="entry name" value="ADK"/>
    <property type="match status" value="1"/>
</dbReference>
<dbReference type="HOGENOM" id="CLU_032354_0_3_1"/>
<dbReference type="GO" id="GO:0019205">
    <property type="term" value="F:nucleobase-containing compound kinase activity"/>
    <property type="evidence" value="ECO:0007669"/>
    <property type="project" value="InterPro"/>
</dbReference>
<organism evidence="5">
    <name type="scientific">Gaeumannomyces tritici (strain R3-111a-1)</name>
    <name type="common">Wheat and barley take-all root rot fungus</name>
    <name type="synonym">Gaeumannomyces graminis var. tritici</name>
    <dbReference type="NCBI Taxonomy" id="644352"/>
    <lineage>
        <taxon>Eukaryota</taxon>
        <taxon>Fungi</taxon>
        <taxon>Dikarya</taxon>
        <taxon>Ascomycota</taxon>
        <taxon>Pezizomycotina</taxon>
        <taxon>Sordariomycetes</taxon>
        <taxon>Sordariomycetidae</taxon>
        <taxon>Magnaporthales</taxon>
        <taxon>Magnaporthaceae</taxon>
        <taxon>Gaeumannomyces</taxon>
    </lineage>
</organism>
<name>J3NRD0_GAET3</name>
<evidence type="ECO:0000313" key="5">
    <source>
        <dbReference type="EMBL" id="EJT78736.1"/>
    </source>
</evidence>
<dbReference type="STRING" id="644352.J3NRD0"/>
<sequence length="259" mass="28747">MATSHQTGSRTMSQHLPPLAAEDQALLAGATMIGLVGGPGSGKGTQCSLLVQDPELESTTAHISIGDIMRREADAGGEHSAAIRQWHAEGVLGDVNVTMAVLRRVLLEHVKEKGTSVFLLDGFPRATDRLAMFEQHIAHMACLLVLRVPDEIMMDRLAKASRGRADDMSLESIKARIDTFHQRTQLVISHFSHIMGTVIFLDGDMEVEEVFHHMKHWVKNIIYDVAHSEDSRYLASRDIAVHCRRRAAALEMGQREERN</sequence>
<reference evidence="6" key="4">
    <citation type="journal article" date="2015" name="G3 (Bethesda)">
        <title>Genome sequences of three phytopathogenic species of the Magnaporthaceae family of fungi.</title>
        <authorList>
            <person name="Okagaki L.H."/>
            <person name="Nunes C.C."/>
            <person name="Sailsbery J."/>
            <person name="Clay B."/>
            <person name="Brown D."/>
            <person name="John T."/>
            <person name="Oh Y."/>
            <person name="Young N."/>
            <person name="Fitzgerald M."/>
            <person name="Haas B.J."/>
            <person name="Zeng Q."/>
            <person name="Young S."/>
            <person name="Adiconis X."/>
            <person name="Fan L."/>
            <person name="Levin J.Z."/>
            <person name="Mitchell T.K."/>
            <person name="Okubara P.A."/>
            <person name="Farman M.L."/>
            <person name="Kohn L.M."/>
            <person name="Birren B."/>
            <person name="Ma L.-J."/>
            <person name="Dean R.A."/>
        </authorList>
    </citation>
    <scope>NUCLEOTIDE SEQUENCE</scope>
    <source>
        <strain evidence="6">R3-111a-1</strain>
    </source>
</reference>
<dbReference type="CDD" id="cd01428">
    <property type="entry name" value="ADK"/>
    <property type="match status" value="1"/>
</dbReference>
<proteinExistence type="inferred from homology"/>
<evidence type="ECO:0000256" key="1">
    <source>
        <dbReference type="ARBA" id="ARBA00022679"/>
    </source>
</evidence>
<dbReference type="EMBL" id="GL385396">
    <property type="protein sequence ID" value="EJT78736.1"/>
    <property type="molecule type" value="Genomic_DNA"/>
</dbReference>
<evidence type="ECO:0000313" key="7">
    <source>
        <dbReference type="Proteomes" id="UP000006039"/>
    </source>
</evidence>
<accession>J3NRD0</accession>
<evidence type="ECO:0000256" key="4">
    <source>
        <dbReference type="RuleBase" id="RU003330"/>
    </source>
</evidence>
<dbReference type="Gene3D" id="3.40.50.300">
    <property type="entry name" value="P-loop containing nucleotide triphosphate hydrolases"/>
    <property type="match status" value="1"/>
</dbReference>
<keyword evidence="3 4" id="KW-0418">Kinase</keyword>
<dbReference type="PRINTS" id="PR00094">
    <property type="entry name" value="ADENYLTKNASE"/>
</dbReference>
<reference evidence="7" key="1">
    <citation type="submission" date="2010-07" db="EMBL/GenBank/DDBJ databases">
        <title>The genome sequence of Gaeumannomyces graminis var. tritici strain R3-111a-1.</title>
        <authorList>
            <consortium name="The Broad Institute Genome Sequencing Platform"/>
            <person name="Ma L.-J."/>
            <person name="Dead R."/>
            <person name="Young S."/>
            <person name="Zeng Q."/>
            <person name="Koehrsen M."/>
            <person name="Alvarado L."/>
            <person name="Berlin A."/>
            <person name="Chapman S.B."/>
            <person name="Chen Z."/>
            <person name="Freedman E."/>
            <person name="Gellesch M."/>
            <person name="Goldberg J."/>
            <person name="Griggs A."/>
            <person name="Gujja S."/>
            <person name="Heilman E.R."/>
            <person name="Heiman D."/>
            <person name="Hepburn T."/>
            <person name="Howarth C."/>
            <person name="Jen D."/>
            <person name="Larson L."/>
            <person name="Mehta T."/>
            <person name="Neiman D."/>
            <person name="Pearson M."/>
            <person name="Roberts A."/>
            <person name="Saif S."/>
            <person name="Shea T."/>
            <person name="Shenoy N."/>
            <person name="Sisk P."/>
            <person name="Stolte C."/>
            <person name="Sykes S."/>
            <person name="Walk T."/>
            <person name="White J."/>
            <person name="Yandava C."/>
            <person name="Haas B."/>
            <person name="Nusbaum C."/>
            <person name="Birren B."/>
        </authorList>
    </citation>
    <scope>NUCLEOTIDE SEQUENCE [LARGE SCALE GENOMIC DNA]</scope>
    <source>
        <strain evidence="7">R3-111a-1</strain>
    </source>
</reference>
<dbReference type="EnsemblFungi" id="EJT78736">
    <property type="protein sequence ID" value="EJT78736"/>
    <property type="gene ID" value="GGTG_03834"/>
</dbReference>
<keyword evidence="2" id="KW-0547">Nucleotide-binding</keyword>